<reference evidence="1 2" key="1">
    <citation type="submission" date="2024-01" db="EMBL/GenBank/DDBJ databases">
        <title>The genomes of 5 underutilized Papilionoideae crops provide insights into root nodulation and disease resistanc.</title>
        <authorList>
            <person name="Jiang F."/>
        </authorList>
    </citation>
    <scope>NUCLEOTIDE SEQUENCE [LARGE SCALE GENOMIC DNA]</scope>
    <source>
        <strain evidence="1">LVBAO_FW01</strain>
        <tissue evidence="1">Leaves</tissue>
    </source>
</reference>
<evidence type="ECO:0000313" key="2">
    <source>
        <dbReference type="Proteomes" id="UP001367508"/>
    </source>
</evidence>
<evidence type="ECO:0000313" key="1">
    <source>
        <dbReference type="EMBL" id="KAK7306336.1"/>
    </source>
</evidence>
<gene>
    <name evidence="1" type="ORF">VNO77_44267</name>
</gene>
<dbReference type="AlphaFoldDB" id="A0AAN9PQ73"/>
<dbReference type="GO" id="GO:0019887">
    <property type="term" value="F:protein kinase regulator activity"/>
    <property type="evidence" value="ECO:0007669"/>
    <property type="project" value="InterPro"/>
</dbReference>
<name>A0AAN9PQ73_CANGL</name>
<keyword evidence="2" id="KW-1185">Reference proteome</keyword>
<dbReference type="Proteomes" id="UP001367508">
    <property type="component" value="Unassembled WGS sequence"/>
</dbReference>
<dbReference type="InterPro" id="IPR035991">
    <property type="entry name" value="Casein_kinase_II_beta-like"/>
</dbReference>
<proteinExistence type="predicted"/>
<dbReference type="SUPFAM" id="SSF57798">
    <property type="entry name" value="Casein kinase II beta subunit"/>
    <property type="match status" value="1"/>
</dbReference>
<accession>A0AAN9PQ73</accession>
<organism evidence="1 2">
    <name type="scientific">Canavalia gladiata</name>
    <name type="common">Sword bean</name>
    <name type="synonym">Dolichos gladiatus</name>
    <dbReference type="NCBI Taxonomy" id="3824"/>
    <lineage>
        <taxon>Eukaryota</taxon>
        <taxon>Viridiplantae</taxon>
        <taxon>Streptophyta</taxon>
        <taxon>Embryophyta</taxon>
        <taxon>Tracheophyta</taxon>
        <taxon>Spermatophyta</taxon>
        <taxon>Magnoliopsida</taxon>
        <taxon>eudicotyledons</taxon>
        <taxon>Gunneridae</taxon>
        <taxon>Pentapetalae</taxon>
        <taxon>rosids</taxon>
        <taxon>fabids</taxon>
        <taxon>Fabales</taxon>
        <taxon>Fabaceae</taxon>
        <taxon>Papilionoideae</taxon>
        <taxon>50 kb inversion clade</taxon>
        <taxon>NPAAA clade</taxon>
        <taxon>indigoferoid/millettioid clade</taxon>
        <taxon>Phaseoleae</taxon>
        <taxon>Canavalia</taxon>
    </lineage>
</organism>
<sequence>MTTGNVSSNSNLYGCAKSYEMDLSIDRVLRRYRNARTHHLPSEYTLDEDSAHAKIVTWPRDNPNETVAWNLKTDIEESNVSDSNGDDTSWISRFFNLGGNEFFCKVEDDYKARSPTMITL</sequence>
<dbReference type="GO" id="GO:0005956">
    <property type="term" value="C:protein kinase CK2 complex"/>
    <property type="evidence" value="ECO:0007669"/>
    <property type="project" value="InterPro"/>
</dbReference>
<protein>
    <submittedName>
        <fullName evidence="1">Uncharacterized protein</fullName>
    </submittedName>
</protein>
<dbReference type="EMBL" id="JAYMYQ010000011">
    <property type="protein sequence ID" value="KAK7306336.1"/>
    <property type="molecule type" value="Genomic_DNA"/>
</dbReference>
<comment type="caution">
    <text evidence="1">The sequence shown here is derived from an EMBL/GenBank/DDBJ whole genome shotgun (WGS) entry which is preliminary data.</text>
</comment>